<evidence type="ECO:0000259" key="3">
    <source>
        <dbReference type="Pfam" id="PF12936"/>
    </source>
</evidence>
<comment type="similarity">
    <text evidence="1">Belongs to the KRI1 family.</text>
</comment>
<accession>A0A167WTX7</accession>
<feature type="region of interest" description="Disordered" evidence="2">
    <location>
        <begin position="134"/>
        <end position="153"/>
    </location>
</feature>
<dbReference type="VEuPathDB" id="FungiDB:AAP_04412"/>
<feature type="compositionally biased region" description="Basic and acidic residues" evidence="2">
    <location>
        <begin position="518"/>
        <end position="538"/>
    </location>
</feature>
<feature type="domain" description="Kri1-like C-terminal" evidence="3">
    <location>
        <begin position="535"/>
        <end position="627"/>
    </location>
</feature>
<feature type="compositionally biased region" description="Basic and acidic residues" evidence="2">
    <location>
        <begin position="411"/>
        <end position="424"/>
    </location>
</feature>
<feature type="compositionally biased region" description="Basic residues" evidence="2">
    <location>
        <begin position="1"/>
        <end position="10"/>
    </location>
</feature>
<dbReference type="AlphaFoldDB" id="A0A167WTX7"/>
<feature type="compositionally biased region" description="Basic and acidic residues" evidence="2">
    <location>
        <begin position="177"/>
        <end position="212"/>
    </location>
</feature>
<dbReference type="GO" id="GO:0005730">
    <property type="term" value="C:nucleolus"/>
    <property type="evidence" value="ECO:0007669"/>
    <property type="project" value="TreeGrafter"/>
</dbReference>
<dbReference type="InterPro" id="IPR018034">
    <property type="entry name" value="Kri1"/>
</dbReference>
<feature type="compositionally biased region" description="Basic and acidic residues" evidence="2">
    <location>
        <begin position="662"/>
        <end position="672"/>
    </location>
</feature>
<reference evidence="4 5" key="1">
    <citation type="journal article" date="2016" name="Genome Biol. Evol.">
        <title>Divergent and convergent evolution of fungal pathogenicity.</title>
        <authorList>
            <person name="Shang Y."/>
            <person name="Xiao G."/>
            <person name="Zheng P."/>
            <person name="Cen K."/>
            <person name="Zhan S."/>
            <person name="Wang C."/>
        </authorList>
    </citation>
    <scope>NUCLEOTIDE SEQUENCE [LARGE SCALE GENOMIC DNA]</scope>
    <source>
        <strain evidence="4 5">ARSEF 7405</strain>
    </source>
</reference>
<feature type="compositionally biased region" description="Low complexity" evidence="2">
    <location>
        <begin position="543"/>
        <end position="553"/>
    </location>
</feature>
<evidence type="ECO:0000313" key="4">
    <source>
        <dbReference type="EMBL" id="KZZ89265.1"/>
    </source>
</evidence>
<sequence>MEPPSKKQKKVLWDDDSSDEDGGVSLNVDKDGEFKINEDYAKRFEYNKKREELARLEQKHGKSFPSKKKDTTETNDAGEEDESSSEEEDEEAELVTEALDSEIMATLQAIRNKDPRVYDANVKFYSEFDDAAAADAAAAAESKSKEKPMTLRDYHRQNLMRAAETGKLDTLEDDDEDKPRVKTFDEEQEELKREVIKEMHSAVDSKEDKDVSGDSDSDDDGFLIPKSKSAPLPEEESKTRPTITEDDIANADKDPETFLSNFMAARAWLPSSAGGDPRFKPLESDDEEELARAEKFEEAYNLRFEDPNKINETLTTHDRELVKKYSVRREEVSSRKKKREAEKARKEEEKREKEAERARLRKLKIEQMEEKIAKIKKAAGLKSTDDVLAEDWLKLLDDDFGDDQFEEEMKKRFGEDYYAQKEDALSEEEEEVDDGKGGKKKKVKKPKWDDDIDIKDLIPDFEEEEDPKISLSDLEKELNNDAEGDAAAADSDEEMPDADADSDDAEEGGSKRKSKKDRLREKKSAQRESRKERRKIEALVDQSLSLEPSLLPSTSKKRGSSGFFRYRETSPTSFGLSARDILLAEDRQLNQFAGLKKLAPFRDEAHKLKDKKKLGKKARLREWRKETFGTEDGPSDEAFQEALRKAREGERREREREEEENEGKVDIREGGSKKKRKRSRKH</sequence>
<dbReference type="OrthoDB" id="10252032at2759"/>
<dbReference type="Pfam" id="PF05178">
    <property type="entry name" value="Kri1"/>
    <property type="match status" value="1"/>
</dbReference>
<proteinExistence type="inferred from homology"/>
<name>A0A167WTX7_9EURO</name>
<evidence type="ECO:0000313" key="5">
    <source>
        <dbReference type="Proteomes" id="UP000242877"/>
    </source>
</evidence>
<feature type="region of interest" description="Disordered" evidence="2">
    <location>
        <begin position="411"/>
        <end position="575"/>
    </location>
</feature>
<dbReference type="EMBL" id="AZGZ01000021">
    <property type="protein sequence ID" value="KZZ89265.1"/>
    <property type="molecule type" value="Genomic_DNA"/>
</dbReference>
<dbReference type="Pfam" id="PF12936">
    <property type="entry name" value="Kri1_C"/>
    <property type="match status" value="1"/>
</dbReference>
<evidence type="ECO:0000256" key="1">
    <source>
        <dbReference type="ARBA" id="ARBA00007473"/>
    </source>
</evidence>
<feature type="compositionally biased region" description="Basic residues" evidence="2">
    <location>
        <begin position="608"/>
        <end position="619"/>
    </location>
</feature>
<dbReference type="GO" id="GO:0000447">
    <property type="term" value="P:endonucleolytic cleavage in ITS1 to separate SSU-rRNA from 5.8S rRNA and LSU-rRNA from tricistronic rRNA transcript (SSU-rRNA, 5.8S rRNA, LSU-rRNA)"/>
    <property type="evidence" value="ECO:0007669"/>
    <property type="project" value="TreeGrafter"/>
</dbReference>
<feature type="compositionally biased region" description="Basic and acidic residues" evidence="2">
    <location>
        <begin position="446"/>
        <end position="458"/>
    </location>
</feature>
<feature type="compositionally biased region" description="Acidic residues" evidence="2">
    <location>
        <begin position="480"/>
        <end position="507"/>
    </location>
</feature>
<feature type="region of interest" description="Disordered" evidence="2">
    <location>
        <begin position="56"/>
        <end position="95"/>
    </location>
</feature>
<feature type="region of interest" description="Disordered" evidence="2">
    <location>
        <begin position="602"/>
        <end position="682"/>
    </location>
</feature>
<dbReference type="PANTHER" id="PTHR14490">
    <property type="entry name" value="ZINC FINGER, ZZ TYPE"/>
    <property type="match status" value="1"/>
</dbReference>
<keyword evidence="5" id="KW-1185">Reference proteome</keyword>
<feature type="compositionally biased region" description="Basic and acidic residues" evidence="2">
    <location>
        <begin position="642"/>
        <end position="655"/>
    </location>
</feature>
<feature type="compositionally biased region" description="Acidic residues" evidence="2">
    <location>
        <begin position="76"/>
        <end position="94"/>
    </location>
</feature>
<feature type="region of interest" description="Disordered" evidence="2">
    <location>
        <begin position="1"/>
        <end position="29"/>
    </location>
</feature>
<dbReference type="InterPro" id="IPR024626">
    <property type="entry name" value="Kri1-like_C"/>
</dbReference>
<dbReference type="PANTHER" id="PTHR14490:SF5">
    <property type="entry name" value="PROTEIN KRI1 HOMOLOG"/>
    <property type="match status" value="1"/>
</dbReference>
<feature type="compositionally biased region" description="Basic and acidic residues" evidence="2">
    <location>
        <begin position="142"/>
        <end position="153"/>
    </location>
</feature>
<feature type="compositionally biased region" description="Basic residues" evidence="2">
    <location>
        <begin position="673"/>
        <end position="682"/>
    </location>
</feature>
<feature type="region of interest" description="Disordered" evidence="2">
    <location>
        <begin position="161"/>
        <end position="251"/>
    </location>
</feature>
<comment type="caution">
    <text evidence="4">The sequence shown here is derived from an EMBL/GenBank/DDBJ whole genome shotgun (WGS) entry which is preliminary data.</text>
</comment>
<organism evidence="4 5">
    <name type="scientific">Ascosphaera apis ARSEF 7405</name>
    <dbReference type="NCBI Taxonomy" id="392613"/>
    <lineage>
        <taxon>Eukaryota</taxon>
        <taxon>Fungi</taxon>
        <taxon>Dikarya</taxon>
        <taxon>Ascomycota</taxon>
        <taxon>Pezizomycotina</taxon>
        <taxon>Eurotiomycetes</taxon>
        <taxon>Eurotiomycetidae</taxon>
        <taxon>Onygenales</taxon>
        <taxon>Ascosphaeraceae</taxon>
        <taxon>Ascosphaera</taxon>
    </lineage>
</organism>
<gene>
    <name evidence="4" type="ORF">AAP_04412</name>
</gene>
<evidence type="ECO:0000256" key="2">
    <source>
        <dbReference type="SAM" id="MobiDB-lite"/>
    </source>
</evidence>
<protein>
    <submittedName>
        <fullName evidence="4">KRR1 interacting protein 1</fullName>
    </submittedName>
</protein>
<feature type="region of interest" description="Disordered" evidence="2">
    <location>
        <begin position="330"/>
        <end position="357"/>
    </location>
</feature>
<dbReference type="GO" id="GO:0030686">
    <property type="term" value="C:90S preribosome"/>
    <property type="evidence" value="ECO:0007669"/>
    <property type="project" value="TreeGrafter"/>
</dbReference>
<dbReference type="Proteomes" id="UP000242877">
    <property type="component" value="Unassembled WGS sequence"/>
</dbReference>